<reference evidence="2 3" key="1">
    <citation type="submission" date="2020-12" db="EMBL/GenBank/DDBJ databases">
        <title>Concerted genomic and epigenomic changes stabilize Arabidopsis allopolyploids.</title>
        <authorList>
            <person name="Chen Z."/>
        </authorList>
    </citation>
    <scope>NUCLEOTIDE SEQUENCE [LARGE SCALE GENOMIC DNA]</scope>
    <source>
        <strain evidence="2">As9502</strain>
        <tissue evidence="2">Leaf</tissue>
    </source>
</reference>
<sequence length="164" mass="17480">MKKSQPQQPVKKTLAIFDFPSPAAGLLVRAVGGSFVFVLLLSLVFRSVVFGDGGVFVRGSWSDASVAVVQLRWSFWLEVGLCGALVWRFLSSRGMVLDFGNGGGRSLLQDLLVVVSLGCGSSAADDRLWLCRVLAAGGCELLLVGFVGVAYEIVWVVVLLSVIS</sequence>
<name>A0A8T2CF19_ARASU</name>
<accession>A0A8T2CF19</accession>
<evidence type="ECO:0000313" key="2">
    <source>
        <dbReference type="EMBL" id="KAG7597965.1"/>
    </source>
</evidence>
<evidence type="ECO:0000313" key="3">
    <source>
        <dbReference type="Proteomes" id="UP000694251"/>
    </source>
</evidence>
<feature type="transmembrane region" description="Helical" evidence="1">
    <location>
        <begin position="21"/>
        <end position="45"/>
    </location>
</feature>
<proteinExistence type="predicted"/>
<gene>
    <name evidence="2" type="ORF">ISN44_As06g022710</name>
</gene>
<evidence type="ECO:0000256" key="1">
    <source>
        <dbReference type="SAM" id="Phobius"/>
    </source>
</evidence>
<organism evidence="2 3">
    <name type="scientific">Arabidopsis suecica</name>
    <name type="common">Swedish thale-cress</name>
    <name type="synonym">Cardaminopsis suecica</name>
    <dbReference type="NCBI Taxonomy" id="45249"/>
    <lineage>
        <taxon>Eukaryota</taxon>
        <taxon>Viridiplantae</taxon>
        <taxon>Streptophyta</taxon>
        <taxon>Embryophyta</taxon>
        <taxon>Tracheophyta</taxon>
        <taxon>Spermatophyta</taxon>
        <taxon>Magnoliopsida</taxon>
        <taxon>eudicotyledons</taxon>
        <taxon>Gunneridae</taxon>
        <taxon>Pentapetalae</taxon>
        <taxon>rosids</taxon>
        <taxon>malvids</taxon>
        <taxon>Brassicales</taxon>
        <taxon>Brassicaceae</taxon>
        <taxon>Camelineae</taxon>
        <taxon>Arabidopsis</taxon>
    </lineage>
</organism>
<dbReference type="AlphaFoldDB" id="A0A8T2CF19"/>
<protein>
    <recommendedName>
        <fullName evidence="4">Transmembrane protein</fullName>
    </recommendedName>
</protein>
<feature type="transmembrane region" description="Helical" evidence="1">
    <location>
        <begin position="142"/>
        <end position="163"/>
    </location>
</feature>
<comment type="caution">
    <text evidence="2">The sequence shown here is derived from an EMBL/GenBank/DDBJ whole genome shotgun (WGS) entry which is preliminary data.</text>
</comment>
<keyword evidence="1" id="KW-0472">Membrane</keyword>
<dbReference type="EMBL" id="JAEFBJ010000006">
    <property type="protein sequence ID" value="KAG7597965.1"/>
    <property type="molecule type" value="Genomic_DNA"/>
</dbReference>
<dbReference type="Proteomes" id="UP000694251">
    <property type="component" value="Chromosome 6"/>
</dbReference>
<feature type="transmembrane region" description="Helical" evidence="1">
    <location>
        <begin position="73"/>
        <end position="90"/>
    </location>
</feature>
<evidence type="ECO:0008006" key="4">
    <source>
        <dbReference type="Google" id="ProtNLM"/>
    </source>
</evidence>
<keyword evidence="3" id="KW-1185">Reference proteome</keyword>
<keyword evidence="1" id="KW-1133">Transmembrane helix</keyword>
<keyword evidence="1" id="KW-0812">Transmembrane</keyword>